<evidence type="ECO:0000313" key="1">
    <source>
        <dbReference type="EMBL" id="TQV87801.1"/>
    </source>
</evidence>
<evidence type="ECO:0000313" key="2">
    <source>
        <dbReference type="Proteomes" id="UP000315439"/>
    </source>
</evidence>
<dbReference type="AlphaFoldDB" id="A0A545UEA3"/>
<reference evidence="1 2" key="1">
    <citation type="submission" date="2019-07" db="EMBL/GenBank/DDBJ databases">
        <title>Draft genome for Aliikangiella sp. M105.</title>
        <authorList>
            <person name="Wang G."/>
        </authorList>
    </citation>
    <scope>NUCLEOTIDE SEQUENCE [LARGE SCALE GENOMIC DNA]</scope>
    <source>
        <strain evidence="1 2">M105</strain>
    </source>
</reference>
<name>A0A545UEA3_9GAMM</name>
<dbReference type="EMBL" id="VIKS01000006">
    <property type="protein sequence ID" value="TQV87801.1"/>
    <property type="molecule type" value="Genomic_DNA"/>
</dbReference>
<proteinExistence type="predicted"/>
<dbReference type="RefSeq" id="WP_142893462.1">
    <property type="nucleotide sequence ID" value="NZ_ML660163.1"/>
</dbReference>
<comment type="caution">
    <text evidence="1">The sequence shown here is derived from an EMBL/GenBank/DDBJ whole genome shotgun (WGS) entry which is preliminary data.</text>
</comment>
<dbReference type="OrthoDB" id="9814791at2"/>
<sequence length="176" mass="20367">MNVKQLIESIDLSTSSSTDFDFILGGDRIITHRRLNERFVNCDDWSTFTSTYHAWSMMGGLANADEAHVEMPEGDFYGASVRVFNPETKLWTIFWMDSNRTKLEHQVVGAFCGKEAVFYGEDIVDGKAIPLRFIWRVKDDGTAYWEQAYFIEEANVWETNWTMDFSRLKASEKSDD</sequence>
<protein>
    <recommendedName>
        <fullName evidence="3">DUF1579 domain-containing protein</fullName>
    </recommendedName>
</protein>
<gene>
    <name evidence="1" type="ORF">FLL46_10475</name>
</gene>
<keyword evidence="2" id="KW-1185">Reference proteome</keyword>
<organism evidence="1 2">
    <name type="scientific">Aliikangiella coralliicola</name>
    <dbReference type="NCBI Taxonomy" id="2592383"/>
    <lineage>
        <taxon>Bacteria</taxon>
        <taxon>Pseudomonadati</taxon>
        <taxon>Pseudomonadota</taxon>
        <taxon>Gammaproteobacteria</taxon>
        <taxon>Oceanospirillales</taxon>
        <taxon>Pleioneaceae</taxon>
        <taxon>Aliikangiella</taxon>
    </lineage>
</organism>
<evidence type="ECO:0008006" key="3">
    <source>
        <dbReference type="Google" id="ProtNLM"/>
    </source>
</evidence>
<accession>A0A545UEA3</accession>
<dbReference type="Proteomes" id="UP000315439">
    <property type="component" value="Unassembled WGS sequence"/>
</dbReference>